<dbReference type="InterPro" id="IPR023214">
    <property type="entry name" value="HAD_sf"/>
</dbReference>
<name>A0ABP0T4V6_RICHE</name>
<evidence type="ECO:0000313" key="2">
    <source>
        <dbReference type="Proteomes" id="UP001642485"/>
    </source>
</evidence>
<gene>
    <name evidence="1" type="ORF">OB144RH_04705</name>
</gene>
<sequence length="119" mass="13711">MEGFLDNENLGWKNEEQLVCLFKNIISSGHKIAIASFNDYPDAVKYALEQLLGKEIVENIYIKSGLPAKKDEEIKLCNKVPYIEKIMRNTEITNEKNVFFMDDTLKHIKAVEKYGIRAV</sequence>
<organism evidence="1 2">
    <name type="scientific">Rickettsia helvetica</name>
    <dbReference type="NCBI Taxonomy" id="35789"/>
    <lineage>
        <taxon>Bacteria</taxon>
        <taxon>Pseudomonadati</taxon>
        <taxon>Pseudomonadota</taxon>
        <taxon>Alphaproteobacteria</taxon>
        <taxon>Rickettsiales</taxon>
        <taxon>Rickettsiaceae</taxon>
        <taxon>Rickettsieae</taxon>
        <taxon>Rickettsia</taxon>
        <taxon>spotted fever group</taxon>
    </lineage>
</organism>
<reference evidence="1 2" key="1">
    <citation type="submission" date="2024-02" db="EMBL/GenBank/DDBJ databases">
        <authorList>
            <person name="Nijsse B."/>
            <person name="Sprong H."/>
        </authorList>
    </citation>
    <scope>NUCLEOTIDE SEQUENCE [LARGE SCALE GENOMIC DNA]</scope>
    <source>
        <strain evidence="1">OB144</strain>
    </source>
</reference>
<dbReference type="Proteomes" id="UP001642485">
    <property type="component" value="Chromosome"/>
</dbReference>
<protein>
    <submittedName>
        <fullName evidence="1">Acyl-[acyl-carrier-protein]--UDP-N-acetylglucosam ine O-acyltransferase</fullName>
    </submittedName>
</protein>
<dbReference type="Gene3D" id="3.40.50.1000">
    <property type="entry name" value="HAD superfamily/HAD-like"/>
    <property type="match status" value="1"/>
</dbReference>
<proteinExistence type="predicted"/>
<accession>A0ABP0T4V6</accession>
<evidence type="ECO:0000313" key="1">
    <source>
        <dbReference type="EMBL" id="CAK9121069.1"/>
    </source>
</evidence>
<dbReference type="EMBL" id="OZ018776">
    <property type="protein sequence ID" value="CAK9121069.1"/>
    <property type="molecule type" value="Genomic_DNA"/>
</dbReference>
<keyword evidence="2" id="KW-1185">Reference proteome</keyword>